<evidence type="ECO:0000313" key="8">
    <source>
        <dbReference type="Proteomes" id="UP001159405"/>
    </source>
</evidence>
<dbReference type="Pfam" id="PF13639">
    <property type="entry name" value="zf-RING_2"/>
    <property type="match status" value="1"/>
</dbReference>
<comment type="caution">
    <text evidence="7">The sequence shown here is derived from an EMBL/GenBank/DDBJ whole genome shotgun (WGS) entry which is preliminary data.</text>
</comment>
<name>A0ABN8MWT0_9CNID</name>
<dbReference type="PROSITE" id="PS50089">
    <property type="entry name" value="ZF_RING_2"/>
    <property type="match status" value="1"/>
</dbReference>
<evidence type="ECO:0008006" key="9">
    <source>
        <dbReference type="Google" id="ProtNLM"/>
    </source>
</evidence>
<evidence type="ECO:0000256" key="4">
    <source>
        <dbReference type="SAM" id="Coils"/>
    </source>
</evidence>
<evidence type="ECO:0000256" key="2">
    <source>
        <dbReference type="ARBA" id="ARBA00022833"/>
    </source>
</evidence>
<dbReference type="SMART" id="SM00184">
    <property type="entry name" value="RING"/>
    <property type="match status" value="1"/>
</dbReference>
<feature type="coiled-coil region" evidence="4">
    <location>
        <begin position="71"/>
        <end position="116"/>
    </location>
</feature>
<dbReference type="PANTHER" id="PTHR46569">
    <property type="entry name" value="E3 UBIQUITIN-PROTEIN LIGASE TRAIP"/>
    <property type="match status" value="1"/>
</dbReference>
<dbReference type="InterPro" id="IPR001841">
    <property type="entry name" value="Znf_RING"/>
</dbReference>
<protein>
    <recommendedName>
        <fullName evidence="9">RING-type domain-containing protein</fullName>
    </recommendedName>
</protein>
<evidence type="ECO:0000313" key="7">
    <source>
        <dbReference type="EMBL" id="CAH3037740.1"/>
    </source>
</evidence>
<gene>
    <name evidence="7" type="ORF">PLOB_00039601</name>
</gene>
<reference evidence="7 8" key="1">
    <citation type="submission" date="2022-05" db="EMBL/GenBank/DDBJ databases">
        <authorList>
            <consortium name="Genoscope - CEA"/>
            <person name="William W."/>
        </authorList>
    </citation>
    <scope>NUCLEOTIDE SEQUENCE [LARGE SCALE GENOMIC DNA]</scope>
</reference>
<accession>A0ABN8MWT0</accession>
<feature type="domain" description="RING-type" evidence="6">
    <location>
        <begin position="6"/>
        <end position="46"/>
    </location>
</feature>
<evidence type="ECO:0000259" key="5">
    <source>
        <dbReference type="PROSITE" id="PS50081"/>
    </source>
</evidence>
<feature type="domain" description="Phorbol-ester/DAG-type" evidence="5">
    <location>
        <begin position="1"/>
        <end position="38"/>
    </location>
</feature>
<dbReference type="Gene3D" id="3.30.40.10">
    <property type="entry name" value="Zinc/RING finger domain, C3HC4 (zinc finger)"/>
    <property type="match status" value="1"/>
</dbReference>
<keyword evidence="2" id="KW-0862">Zinc</keyword>
<dbReference type="InterPro" id="IPR052639">
    <property type="entry name" value="TRAIP_ubiq-protein_ligase"/>
</dbReference>
<evidence type="ECO:0000259" key="6">
    <source>
        <dbReference type="PROSITE" id="PS50089"/>
    </source>
</evidence>
<dbReference type="CDD" id="cd16448">
    <property type="entry name" value="RING-H2"/>
    <property type="match status" value="1"/>
</dbReference>
<dbReference type="InterPro" id="IPR013083">
    <property type="entry name" value="Znf_RING/FYVE/PHD"/>
</dbReference>
<keyword evidence="8" id="KW-1185">Reference proteome</keyword>
<evidence type="ECO:0000256" key="3">
    <source>
        <dbReference type="PROSITE-ProRule" id="PRU00175"/>
    </source>
</evidence>
<dbReference type="EMBL" id="CALNXK010000006">
    <property type="protein sequence ID" value="CAH3037740.1"/>
    <property type="molecule type" value="Genomic_DNA"/>
</dbReference>
<feature type="coiled-coil region" evidence="4">
    <location>
        <begin position="203"/>
        <end position="279"/>
    </location>
</feature>
<dbReference type="InterPro" id="IPR002219">
    <property type="entry name" value="PKC_DAG/PE"/>
</dbReference>
<organism evidence="7 8">
    <name type="scientific">Porites lobata</name>
    <dbReference type="NCBI Taxonomy" id="104759"/>
    <lineage>
        <taxon>Eukaryota</taxon>
        <taxon>Metazoa</taxon>
        <taxon>Cnidaria</taxon>
        <taxon>Anthozoa</taxon>
        <taxon>Hexacorallia</taxon>
        <taxon>Scleractinia</taxon>
        <taxon>Fungiina</taxon>
        <taxon>Poritidae</taxon>
        <taxon>Porites</taxon>
    </lineage>
</organism>
<keyword evidence="4" id="KW-0175">Coiled coil</keyword>
<dbReference type="PANTHER" id="PTHR46569:SF1">
    <property type="entry name" value="E3 UBIQUITIN-PROTEIN LIGASE RFWD3-RELATED"/>
    <property type="match status" value="1"/>
</dbReference>
<keyword evidence="1 3" id="KW-0863">Zinc-finger</keyword>
<keyword evidence="1 3" id="KW-0479">Metal-binding</keyword>
<evidence type="ECO:0000256" key="1">
    <source>
        <dbReference type="ARBA" id="ARBA00022771"/>
    </source>
</evidence>
<dbReference type="Proteomes" id="UP001159405">
    <property type="component" value="Unassembled WGS sequence"/>
</dbReference>
<proteinExistence type="predicted"/>
<sequence>MLRARCSICTETIQDNAACCPCGHVYHLQCIDRWITECSRTCPTCRKNTSKALLLFFDGTDVNSTQTGDDVDSLQNSIEELKSLLNQKDLEINCLKQEHKKDLAEHTAKLQKQTDSEIEKIKKQYEKKLQLEKSATTGLKKQLTYLKDKETELAVAKNEANELREGFLQLKRMKVLIDDNSRDAEAMLRSLDSKSFPEVIVQLVTLKKKLEEKRLKCKEATDATERIKKENNKLKIESTQVVMELKKNKDLLQMAEEDIRRLEKENSSYKKKLTAMERAFASPSPRSSAIGRLIRESPAPLDIKRPRLSCPTLEEESENIIVAETPSPKPRKQEPKSELTSIAEEMGLSVVKTTSMASPLQKAVLKPSQQISRKSAEQAGASVFRRGYDGLGGHTKFLATQRPAKTASRKVARPTGISKFVKQTRFSRPADPPLPVMDLDFT</sequence>
<dbReference type="SUPFAM" id="SSF57850">
    <property type="entry name" value="RING/U-box"/>
    <property type="match status" value="1"/>
</dbReference>
<dbReference type="PROSITE" id="PS50081">
    <property type="entry name" value="ZF_DAG_PE_2"/>
    <property type="match status" value="1"/>
</dbReference>